<sequence>MAGIVRRLWQQPLRTPPAWRFALSSCRRSTTSTPLNHYASRSYSTYKPTRELPDADVEVYENMRARKLDKWGWVIYRTSYQDQATWERFKEYLDQADREYLSTSKAPQLLDFRELTYFDDESLFNNASRPALREHFKKWRQEALPREQPRMDFTWPVWETRYELFFQVDDETMETFKKHASEHLSPYDERVRMKVIQADFKREEDMEDYWEEGFGEDMEEIDGTKGEEVGWMYTVPGGVGHNFYEYLGEEYCWHRFYVRPPGVCIY</sequence>
<dbReference type="EMBL" id="ML992501">
    <property type="protein sequence ID" value="KAF2228101.1"/>
    <property type="molecule type" value="Genomic_DNA"/>
</dbReference>
<dbReference type="AlphaFoldDB" id="A0A6A6GQV9"/>
<gene>
    <name evidence="1" type="ORF">BDZ85DRAFT_255412</name>
</gene>
<organism evidence="1 2">
    <name type="scientific">Elsinoe ampelina</name>
    <dbReference type="NCBI Taxonomy" id="302913"/>
    <lineage>
        <taxon>Eukaryota</taxon>
        <taxon>Fungi</taxon>
        <taxon>Dikarya</taxon>
        <taxon>Ascomycota</taxon>
        <taxon>Pezizomycotina</taxon>
        <taxon>Dothideomycetes</taxon>
        <taxon>Dothideomycetidae</taxon>
        <taxon>Myriangiales</taxon>
        <taxon>Elsinoaceae</taxon>
        <taxon>Elsinoe</taxon>
    </lineage>
</organism>
<protein>
    <submittedName>
        <fullName evidence="1">Uncharacterized protein</fullName>
    </submittedName>
</protein>
<evidence type="ECO:0000313" key="1">
    <source>
        <dbReference type="EMBL" id="KAF2228101.1"/>
    </source>
</evidence>
<accession>A0A6A6GQV9</accession>
<keyword evidence="2" id="KW-1185">Reference proteome</keyword>
<dbReference type="OrthoDB" id="4424523at2759"/>
<dbReference type="Proteomes" id="UP000799538">
    <property type="component" value="Unassembled WGS sequence"/>
</dbReference>
<name>A0A6A6GQV9_9PEZI</name>
<reference evidence="2" key="1">
    <citation type="journal article" date="2020" name="Stud. Mycol.">
        <title>101 Dothideomycetes genomes: A test case for predicting lifestyles and emergence of pathogens.</title>
        <authorList>
            <person name="Haridas S."/>
            <person name="Albert R."/>
            <person name="Binder M."/>
            <person name="Bloem J."/>
            <person name="LaButti K."/>
            <person name="Salamov A."/>
            <person name="Andreopoulos B."/>
            <person name="Baker S."/>
            <person name="Barry K."/>
            <person name="Bills G."/>
            <person name="Bluhm B."/>
            <person name="Cannon C."/>
            <person name="Castanera R."/>
            <person name="Culley D."/>
            <person name="Daum C."/>
            <person name="Ezra D."/>
            <person name="Gonzalez J."/>
            <person name="Henrissat B."/>
            <person name="Kuo A."/>
            <person name="Liang C."/>
            <person name="Lipzen A."/>
            <person name="Lutzoni F."/>
            <person name="Magnuson J."/>
            <person name="Mondo S."/>
            <person name="Nolan M."/>
            <person name="Ohm R."/>
            <person name="Pangilinan J."/>
            <person name="Park H.-J."/>
            <person name="Ramirez L."/>
            <person name="Alfaro M."/>
            <person name="Sun H."/>
            <person name="Tritt A."/>
            <person name="Yoshinaga Y."/>
            <person name="Zwiers L.-H."/>
            <person name="Turgeon B."/>
            <person name="Goodwin S."/>
            <person name="Spatafora J."/>
            <person name="Crous P."/>
            <person name="Grigoriev I."/>
        </authorList>
    </citation>
    <scope>NUCLEOTIDE SEQUENCE [LARGE SCALE GENOMIC DNA]</scope>
    <source>
        <strain evidence="2">CECT 20119</strain>
    </source>
</reference>
<evidence type="ECO:0000313" key="2">
    <source>
        <dbReference type="Proteomes" id="UP000799538"/>
    </source>
</evidence>
<proteinExistence type="predicted"/>